<name>A0A0Q1BW47_9FLAO</name>
<keyword evidence="2" id="KW-1185">Reference proteome</keyword>
<evidence type="ECO:0000313" key="1">
    <source>
        <dbReference type="EMBL" id="KQC28759.1"/>
    </source>
</evidence>
<dbReference type="AlphaFoldDB" id="A0A0Q1BW47"/>
<evidence type="ECO:0000313" key="2">
    <source>
        <dbReference type="Proteomes" id="UP000050827"/>
    </source>
</evidence>
<proteinExistence type="predicted"/>
<organism evidence="1 2">
    <name type="scientific">Flagellimonas eckloniae</name>
    <dbReference type="NCBI Taxonomy" id="346185"/>
    <lineage>
        <taxon>Bacteria</taxon>
        <taxon>Pseudomonadati</taxon>
        <taxon>Bacteroidota</taxon>
        <taxon>Flavobacteriia</taxon>
        <taxon>Flavobacteriales</taxon>
        <taxon>Flavobacteriaceae</taxon>
        <taxon>Flagellimonas</taxon>
    </lineage>
</organism>
<accession>A0A0Q1BW47</accession>
<evidence type="ECO:0008006" key="3">
    <source>
        <dbReference type="Google" id="ProtNLM"/>
    </source>
</evidence>
<dbReference type="OrthoDB" id="675330at2"/>
<reference evidence="1 2" key="1">
    <citation type="submission" date="2015-04" db="EMBL/GenBank/DDBJ databases">
        <title>Complete genome of flavobacterium.</title>
        <authorList>
            <person name="Kwon Y.M."/>
            <person name="Kim S.-J."/>
        </authorList>
    </citation>
    <scope>NUCLEOTIDE SEQUENCE [LARGE SCALE GENOMIC DNA]</scope>
    <source>
        <strain evidence="1 2">DK169</strain>
    </source>
</reference>
<dbReference type="EMBL" id="LCTZ01000002">
    <property type="protein sequence ID" value="KQC28759.1"/>
    <property type="molecule type" value="Genomic_DNA"/>
</dbReference>
<comment type="caution">
    <text evidence="1">The sequence shown here is derived from an EMBL/GenBank/DDBJ whole genome shotgun (WGS) entry which is preliminary data.</text>
</comment>
<dbReference type="RefSeq" id="WP_055392295.1">
    <property type="nucleotide sequence ID" value="NZ_LCTZ01000002.1"/>
</dbReference>
<protein>
    <recommendedName>
        <fullName evidence="3">Sensor of ECF-type sigma factor</fullName>
    </recommendedName>
</protein>
<sequence>MNKTLLILFTLLLGSNWIYAQRPSGERIKTLKVAYITERINLTSKEAQSFWPIYNDFEEKKQVLRRKERVELRAQIESIGNLSSEESSSLLDKHLAIQKEKYNLEQNFISKIKNVITHKKTLLLLKAEEDFKKRLIQQYRKHRENK</sequence>
<dbReference type="STRING" id="346185.AAY42_01770"/>
<gene>
    <name evidence="1" type="ORF">AAY42_01770</name>
</gene>
<dbReference type="Proteomes" id="UP000050827">
    <property type="component" value="Unassembled WGS sequence"/>
</dbReference>